<sequence>MLTLHLVGPSRQSSQTQIPTQSSQAHDHDTSSSLEKQDPIKFLTNLNVSLSLISPISQKLISLYTLFDRYREGVITSTTGVNNASENGRPEVLLFLASASNLGLLSPSSQTTSPTKQQLHHHHQKMNMGTHFDHSFAAYRDRKWCNDAVK</sequence>
<feature type="region of interest" description="Disordered" evidence="1">
    <location>
        <begin position="1"/>
        <end position="35"/>
    </location>
</feature>
<evidence type="ECO:0000256" key="1">
    <source>
        <dbReference type="SAM" id="MobiDB-lite"/>
    </source>
</evidence>
<evidence type="ECO:0000313" key="2">
    <source>
        <dbReference type="EMBL" id="THU87450.1"/>
    </source>
</evidence>
<keyword evidence="3" id="KW-1185">Reference proteome</keyword>
<reference evidence="2 3" key="1">
    <citation type="journal article" date="2019" name="Nat. Ecol. Evol.">
        <title>Megaphylogeny resolves global patterns of mushroom evolution.</title>
        <authorList>
            <person name="Varga T."/>
            <person name="Krizsan K."/>
            <person name="Foldi C."/>
            <person name="Dima B."/>
            <person name="Sanchez-Garcia M."/>
            <person name="Sanchez-Ramirez S."/>
            <person name="Szollosi G.J."/>
            <person name="Szarkandi J.G."/>
            <person name="Papp V."/>
            <person name="Albert L."/>
            <person name="Andreopoulos W."/>
            <person name="Angelini C."/>
            <person name="Antonin V."/>
            <person name="Barry K.W."/>
            <person name="Bougher N.L."/>
            <person name="Buchanan P."/>
            <person name="Buyck B."/>
            <person name="Bense V."/>
            <person name="Catcheside P."/>
            <person name="Chovatia M."/>
            <person name="Cooper J."/>
            <person name="Damon W."/>
            <person name="Desjardin D."/>
            <person name="Finy P."/>
            <person name="Geml J."/>
            <person name="Haridas S."/>
            <person name="Hughes K."/>
            <person name="Justo A."/>
            <person name="Karasinski D."/>
            <person name="Kautmanova I."/>
            <person name="Kiss B."/>
            <person name="Kocsube S."/>
            <person name="Kotiranta H."/>
            <person name="LaButti K.M."/>
            <person name="Lechner B.E."/>
            <person name="Liimatainen K."/>
            <person name="Lipzen A."/>
            <person name="Lukacs Z."/>
            <person name="Mihaltcheva S."/>
            <person name="Morgado L.N."/>
            <person name="Niskanen T."/>
            <person name="Noordeloos M.E."/>
            <person name="Ohm R.A."/>
            <person name="Ortiz-Santana B."/>
            <person name="Ovrebo C."/>
            <person name="Racz N."/>
            <person name="Riley R."/>
            <person name="Savchenko A."/>
            <person name="Shiryaev A."/>
            <person name="Soop K."/>
            <person name="Spirin V."/>
            <person name="Szebenyi C."/>
            <person name="Tomsovsky M."/>
            <person name="Tulloss R.E."/>
            <person name="Uehling J."/>
            <person name="Grigoriev I.V."/>
            <person name="Vagvolgyi C."/>
            <person name="Papp T."/>
            <person name="Martin F.M."/>
            <person name="Miettinen O."/>
            <person name="Hibbett D.S."/>
            <person name="Nagy L.G."/>
        </authorList>
    </citation>
    <scope>NUCLEOTIDE SEQUENCE [LARGE SCALE GENOMIC DNA]</scope>
    <source>
        <strain evidence="2 3">CBS 962.96</strain>
    </source>
</reference>
<dbReference type="EMBL" id="ML179449">
    <property type="protein sequence ID" value="THU87450.1"/>
    <property type="molecule type" value="Genomic_DNA"/>
</dbReference>
<evidence type="ECO:0000313" key="3">
    <source>
        <dbReference type="Proteomes" id="UP000297245"/>
    </source>
</evidence>
<gene>
    <name evidence="2" type="ORF">K435DRAFT_341929</name>
</gene>
<organism evidence="2 3">
    <name type="scientific">Dendrothele bispora (strain CBS 962.96)</name>
    <dbReference type="NCBI Taxonomy" id="1314807"/>
    <lineage>
        <taxon>Eukaryota</taxon>
        <taxon>Fungi</taxon>
        <taxon>Dikarya</taxon>
        <taxon>Basidiomycota</taxon>
        <taxon>Agaricomycotina</taxon>
        <taxon>Agaricomycetes</taxon>
        <taxon>Agaricomycetidae</taxon>
        <taxon>Agaricales</taxon>
        <taxon>Agaricales incertae sedis</taxon>
        <taxon>Dendrothele</taxon>
    </lineage>
</organism>
<feature type="compositionally biased region" description="Low complexity" evidence="1">
    <location>
        <begin position="9"/>
        <end position="24"/>
    </location>
</feature>
<protein>
    <submittedName>
        <fullName evidence="2">Uncharacterized protein</fullName>
    </submittedName>
</protein>
<name>A0A4S8LFA0_DENBC</name>
<feature type="compositionally biased region" description="Basic and acidic residues" evidence="1">
    <location>
        <begin position="25"/>
        <end position="35"/>
    </location>
</feature>
<dbReference type="AlphaFoldDB" id="A0A4S8LFA0"/>
<accession>A0A4S8LFA0</accession>
<proteinExistence type="predicted"/>
<dbReference type="Proteomes" id="UP000297245">
    <property type="component" value="Unassembled WGS sequence"/>
</dbReference>
<dbReference type="OrthoDB" id="10266018at2759"/>